<dbReference type="PROSITE" id="PS50853">
    <property type="entry name" value="FN3"/>
    <property type="match status" value="1"/>
</dbReference>
<dbReference type="SUPFAM" id="SSF49265">
    <property type="entry name" value="Fibronectin type III"/>
    <property type="match status" value="1"/>
</dbReference>
<evidence type="ECO:0000259" key="1">
    <source>
        <dbReference type="PROSITE" id="PS50853"/>
    </source>
</evidence>
<gene>
    <name evidence="2" type="ORF">BSL78_11253</name>
</gene>
<accession>A0A2G8KV30</accession>
<reference evidence="2 3" key="1">
    <citation type="journal article" date="2017" name="PLoS Biol.">
        <title>The sea cucumber genome provides insights into morphological evolution and visceral regeneration.</title>
        <authorList>
            <person name="Zhang X."/>
            <person name="Sun L."/>
            <person name="Yuan J."/>
            <person name="Sun Y."/>
            <person name="Gao Y."/>
            <person name="Zhang L."/>
            <person name="Li S."/>
            <person name="Dai H."/>
            <person name="Hamel J.F."/>
            <person name="Liu C."/>
            <person name="Yu Y."/>
            <person name="Liu S."/>
            <person name="Lin W."/>
            <person name="Guo K."/>
            <person name="Jin S."/>
            <person name="Xu P."/>
            <person name="Storey K.B."/>
            <person name="Huan P."/>
            <person name="Zhang T."/>
            <person name="Zhou Y."/>
            <person name="Zhang J."/>
            <person name="Lin C."/>
            <person name="Li X."/>
            <person name="Xing L."/>
            <person name="Huo D."/>
            <person name="Sun M."/>
            <person name="Wang L."/>
            <person name="Mercier A."/>
            <person name="Li F."/>
            <person name="Yang H."/>
            <person name="Xiang J."/>
        </authorList>
    </citation>
    <scope>NUCLEOTIDE SEQUENCE [LARGE SCALE GENOMIC DNA]</scope>
    <source>
        <strain evidence="2">Shaxun</strain>
        <tissue evidence="2">Muscle</tissue>
    </source>
</reference>
<sequence>MEELAAPGELHFNWTALPCEEVRGVFRRYLYELYEDEKRDRIEFGQNRNIDDLETSFTGLKGCTGFNFRVRVTNAGGVGPFSELLPVTHPTEGLFHLLNFLCSVVIELPKENREKSFPTNLLENVLAFDNPRFRWEPNGEPLCGLSDFAECLVVPNTTTPCGPDAYNLEYTLKVLDRCEDVDMPPVALPAIPVSDLSYVVRT</sequence>
<keyword evidence="3" id="KW-1185">Reference proteome</keyword>
<dbReference type="InterPro" id="IPR013783">
    <property type="entry name" value="Ig-like_fold"/>
</dbReference>
<proteinExistence type="predicted"/>
<dbReference type="Gene3D" id="2.60.40.10">
    <property type="entry name" value="Immunoglobulins"/>
    <property type="match status" value="1"/>
</dbReference>
<dbReference type="AlphaFoldDB" id="A0A2G8KV30"/>
<name>A0A2G8KV30_STIJA</name>
<dbReference type="EMBL" id="MRZV01000353">
    <property type="protein sequence ID" value="PIK51876.1"/>
    <property type="molecule type" value="Genomic_DNA"/>
</dbReference>
<comment type="caution">
    <text evidence="2">The sequence shown here is derived from an EMBL/GenBank/DDBJ whole genome shotgun (WGS) entry which is preliminary data.</text>
</comment>
<dbReference type="InterPro" id="IPR036116">
    <property type="entry name" value="FN3_sf"/>
</dbReference>
<dbReference type="InterPro" id="IPR003961">
    <property type="entry name" value="FN3_dom"/>
</dbReference>
<feature type="domain" description="Fibronectin type-III" evidence="1">
    <location>
        <begin position="1"/>
        <end position="94"/>
    </location>
</feature>
<organism evidence="2 3">
    <name type="scientific">Stichopus japonicus</name>
    <name type="common">Sea cucumber</name>
    <dbReference type="NCBI Taxonomy" id="307972"/>
    <lineage>
        <taxon>Eukaryota</taxon>
        <taxon>Metazoa</taxon>
        <taxon>Echinodermata</taxon>
        <taxon>Eleutherozoa</taxon>
        <taxon>Echinozoa</taxon>
        <taxon>Holothuroidea</taxon>
        <taxon>Aspidochirotacea</taxon>
        <taxon>Aspidochirotida</taxon>
        <taxon>Stichopodidae</taxon>
        <taxon>Apostichopus</taxon>
    </lineage>
</organism>
<protein>
    <recommendedName>
        <fullName evidence="1">Fibronectin type-III domain-containing protein</fullName>
    </recommendedName>
</protein>
<evidence type="ECO:0000313" key="3">
    <source>
        <dbReference type="Proteomes" id="UP000230750"/>
    </source>
</evidence>
<evidence type="ECO:0000313" key="2">
    <source>
        <dbReference type="EMBL" id="PIK51876.1"/>
    </source>
</evidence>
<dbReference type="CDD" id="cd00063">
    <property type="entry name" value="FN3"/>
    <property type="match status" value="1"/>
</dbReference>
<dbReference type="Proteomes" id="UP000230750">
    <property type="component" value="Unassembled WGS sequence"/>
</dbReference>